<evidence type="ECO:0000313" key="1">
    <source>
        <dbReference type="EMBL" id="QHI35390.1"/>
    </source>
</evidence>
<sequence length="454" mass="51881">MENTILSDKFSNFKNESVKDFPVWINTQAKEVPEIFKKYAYPINSWPVIINKDVAAMLEKLCVQLPKLLHQIPKLYFNNDQKKIADYYFSGNAMVSQFAMICHEKNIESGCRLDLTLSKKGFQVLEINVGSSIGGWQVQSFESIIRKLHPELSNQETRRNYHSENSQKYYIKFLVDKVLQHVKIQGDEVNIFVKMGNIEDKQVEAINLAFFDEMLKKEFSKRGLRGEAFTGKLKDLKLNQGKIYLENTNIHGIIILNLEGEEIPLDVFRSFILDNVYLPDHIASGMYGDKRNLGLLRELAEQGKFSTEDNQLILQSIPWTANITDREVLYNQEKISMLNLLRTKKDELVIKAAQGFQGKDVFIGKFSSSTEWEEAIETAIKNGHFIAQEFSDSLDFFAPNKQHDWTPHKLIWGAFGFGETYGGVWVRMSEVATDVGVINSATGAVEAIVYECVS</sequence>
<evidence type="ECO:0000313" key="2">
    <source>
        <dbReference type="Proteomes" id="UP000464657"/>
    </source>
</evidence>
<dbReference type="EMBL" id="CP019288">
    <property type="protein sequence ID" value="QHI35390.1"/>
    <property type="molecule type" value="Genomic_DNA"/>
</dbReference>
<reference evidence="1 2" key="1">
    <citation type="journal article" date="2013" name="Int. J. Syst. Evol. Microbiol.">
        <title>Kordia antarctica sp. nov., isolated from Antarctic seawater.</title>
        <authorList>
            <person name="Baek K."/>
            <person name="Choi A."/>
            <person name="Kang I."/>
            <person name="Lee K."/>
            <person name="Cho J.C."/>
        </authorList>
    </citation>
    <scope>NUCLEOTIDE SEQUENCE [LARGE SCALE GENOMIC DNA]</scope>
    <source>
        <strain evidence="1 2">IMCC3317</strain>
    </source>
</reference>
<proteinExistence type="predicted"/>
<keyword evidence="2" id="KW-1185">Reference proteome</keyword>
<name>A0A7L4ZFX5_9FLAO</name>
<dbReference type="RefSeq" id="WP_160128133.1">
    <property type="nucleotide sequence ID" value="NZ_CP019288.1"/>
</dbReference>
<dbReference type="SUPFAM" id="SSF56059">
    <property type="entry name" value="Glutathione synthetase ATP-binding domain-like"/>
    <property type="match status" value="1"/>
</dbReference>
<protein>
    <recommendedName>
        <fullName evidence="3">Glutathionylspermidine synthase pre-ATP-grasp-like domain-containing protein</fullName>
    </recommendedName>
</protein>
<gene>
    <name evidence="1" type="ORF">IMCC3317_07360</name>
</gene>
<organism evidence="1 2">
    <name type="scientific">Kordia antarctica</name>
    <dbReference type="NCBI Taxonomy" id="1218801"/>
    <lineage>
        <taxon>Bacteria</taxon>
        <taxon>Pseudomonadati</taxon>
        <taxon>Bacteroidota</taxon>
        <taxon>Flavobacteriia</taxon>
        <taxon>Flavobacteriales</taxon>
        <taxon>Flavobacteriaceae</taxon>
        <taxon>Kordia</taxon>
    </lineage>
</organism>
<evidence type="ECO:0008006" key="3">
    <source>
        <dbReference type="Google" id="ProtNLM"/>
    </source>
</evidence>
<dbReference type="OrthoDB" id="1299052at2"/>
<accession>A0A7L4ZFX5</accession>
<dbReference type="Gene3D" id="3.30.1490.270">
    <property type="match status" value="1"/>
</dbReference>
<dbReference type="AlphaFoldDB" id="A0A7L4ZFX5"/>
<dbReference type="Proteomes" id="UP000464657">
    <property type="component" value="Chromosome"/>
</dbReference>
<dbReference type="KEGG" id="kan:IMCC3317_07360"/>